<organism evidence="1 2">
    <name type="scientific">Aquisalimonas asiatica</name>
    <dbReference type="NCBI Taxonomy" id="406100"/>
    <lineage>
        <taxon>Bacteria</taxon>
        <taxon>Pseudomonadati</taxon>
        <taxon>Pseudomonadota</taxon>
        <taxon>Gammaproteobacteria</taxon>
        <taxon>Chromatiales</taxon>
        <taxon>Ectothiorhodospiraceae</taxon>
        <taxon>Aquisalimonas</taxon>
    </lineage>
</organism>
<dbReference type="Proteomes" id="UP000199657">
    <property type="component" value="Unassembled WGS sequence"/>
</dbReference>
<evidence type="ECO:0000313" key="1">
    <source>
        <dbReference type="EMBL" id="SEP18585.1"/>
    </source>
</evidence>
<evidence type="ECO:0008006" key="3">
    <source>
        <dbReference type="Google" id="ProtNLM"/>
    </source>
</evidence>
<accession>A0A1H8VTA4</accession>
<sequence>MPLALIGKNMKPVIQEEISGCGIAASAALAGMSYAEAKSRANALGIYAADPTLWSETAHVRKLLQAFGLLAAPEETPFESWERMPDKALMAIKWRVEKGRAFWHWVVFLREEGEATVLDSKKGLRSNVRRDFWRMKPKWYIEIFN</sequence>
<name>A0A1H8VTA4_9GAMM</name>
<dbReference type="STRING" id="406100.SAMN04488052_11521"/>
<dbReference type="EMBL" id="FOEG01000015">
    <property type="protein sequence ID" value="SEP18585.1"/>
    <property type="molecule type" value="Genomic_DNA"/>
</dbReference>
<reference evidence="1 2" key="1">
    <citation type="submission" date="2016-10" db="EMBL/GenBank/DDBJ databases">
        <authorList>
            <person name="de Groot N.N."/>
        </authorList>
    </citation>
    <scope>NUCLEOTIDE SEQUENCE [LARGE SCALE GENOMIC DNA]</scope>
    <source>
        <strain evidence="1 2">CGMCC 1.6291</strain>
    </source>
</reference>
<evidence type="ECO:0000313" key="2">
    <source>
        <dbReference type="Proteomes" id="UP000199657"/>
    </source>
</evidence>
<dbReference type="AlphaFoldDB" id="A0A1H8VTA4"/>
<keyword evidence="2" id="KW-1185">Reference proteome</keyword>
<proteinExistence type="predicted"/>
<gene>
    <name evidence="1" type="ORF">SAMN04488052_11521</name>
</gene>
<protein>
    <recommendedName>
        <fullName evidence="3">Peptidase C39 family protein</fullName>
    </recommendedName>
</protein>